<dbReference type="InterPro" id="IPR006037">
    <property type="entry name" value="RCK_C"/>
</dbReference>
<dbReference type="EMBL" id="AYZQ01000001">
    <property type="protein sequence ID" value="KRM72379.1"/>
    <property type="molecule type" value="Genomic_DNA"/>
</dbReference>
<feature type="transmembrane region" description="Helical" evidence="8">
    <location>
        <begin position="387"/>
        <end position="407"/>
    </location>
</feature>
<dbReference type="PANTHER" id="PTHR45711:SF6">
    <property type="entry name" value="CHLORIDE CHANNEL PROTEIN"/>
    <property type="match status" value="1"/>
</dbReference>
<comment type="subcellular location">
    <subcellularLocation>
        <location evidence="1">Membrane</location>
        <topology evidence="1">Multi-pass membrane protein</topology>
    </subcellularLocation>
</comment>
<dbReference type="InterPro" id="IPR001807">
    <property type="entry name" value="ClC"/>
</dbReference>
<dbReference type="InterPro" id="IPR014743">
    <property type="entry name" value="Cl-channel_core"/>
</dbReference>
<feature type="transmembrane region" description="Helical" evidence="8">
    <location>
        <begin position="192"/>
        <end position="213"/>
    </location>
</feature>
<dbReference type="InterPro" id="IPR036721">
    <property type="entry name" value="RCK_C_sf"/>
</dbReference>
<keyword evidence="2" id="KW-0813">Transport</keyword>
<dbReference type="Gene3D" id="1.10.3080.10">
    <property type="entry name" value="Clc chloride channel"/>
    <property type="match status" value="1"/>
</dbReference>
<evidence type="ECO:0000256" key="3">
    <source>
        <dbReference type="ARBA" id="ARBA00022692"/>
    </source>
</evidence>
<keyword evidence="3 8" id="KW-0812">Transmembrane</keyword>
<dbReference type="Gene3D" id="3.30.70.1450">
    <property type="entry name" value="Regulator of K+ conductance, C-terminal domain"/>
    <property type="match status" value="1"/>
</dbReference>
<evidence type="ECO:0000256" key="7">
    <source>
        <dbReference type="ARBA" id="ARBA00023214"/>
    </source>
</evidence>
<dbReference type="PRINTS" id="PR00762">
    <property type="entry name" value="CLCHANNEL"/>
</dbReference>
<name>A0A0R2B7E1_9LACO</name>
<dbReference type="GO" id="GO:0005886">
    <property type="term" value="C:plasma membrane"/>
    <property type="evidence" value="ECO:0007669"/>
    <property type="project" value="TreeGrafter"/>
</dbReference>
<dbReference type="PANTHER" id="PTHR45711">
    <property type="entry name" value="CHLORIDE CHANNEL PROTEIN"/>
    <property type="match status" value="1"/>
</dbReference>
<feature type="transmembrane region" description="Helical" evidence="8">
    <location>
        <begin position="52"/>
        <end position="70"/>
    </location>
</feature>
<dbReference type="AlphaFoldDB" id="A0A0R2B7E1"/>
<reference evidence="10 11" key="1">
    <citation type="journal article" date="2015" name="Genome Announc.">
        <title>Expanding the biotechnology potential of lactobacilli through comparative genomics of 213 strains and associated genera.</title>
        <authorList>
            <person name="Sun Z."/>
            <person name="Harris H.M."/>
            <person name="McCann A."/>
            <person name="Guo C."/>
            <person name="Argimon S."/>
            <person name="Zhang W."/>
            <person name="Yang X."/>
            <person name="Jeffery I.B."/>
            <person name="Cooney J.C."/>
            <person name="Kagawa T.F."/>
            <person name="Liu W."/>
            <person name="Song Y."/>
            <person name="Salvetti E."/>
            <person name="Wrobel A."/>
            <person name="Rasinkangas P."/>
            <person name="Parkhill J."/>
            <person name="Rea M.C."/>
            <person name="O'Sullivan O."/>
            <person name="Ritari J."/>
            <person name="Douillard F.P."/>
            <person name="Paul Ross R."/>
            <person name="Yang R."/>
            <person name="Briner A.E."/>
            <person name="Felis G.E."/>
            <person name="de Vos W.M."/>
            <person name="Barrangou R."/>
            <person name="Klaenhammer T.R."/>
            <person name="Caufield P.W."/>
            <person name="Cui Y."/>
            <person name="Zhang H."/>
            <person name="O'Toole P.W."/>
        </authorList>
    </citation>
    <scope>NUCLEOTIDE SEQUENCE [LARGE SCALE GENOMIC DNA]</scope>
    <source>
        <strain evidence="10 11">DSM 23927</strain>
    </source>
</reference>
<proteinExistence type="predicted"/>
<evidence type="ECO:0000256" key="1">
    <source>
        <dbReference type="ARBA" id="ARBA00004141"/>
    </source>
</evidence>
<dbReference type="SUPFAM" id="SSF81340">
    <property type="entry name" value="Clc chloride channel"/>
    <property type="match status" value="1"/>
</dbReference>
<sequence>MRRLKTTQLEIILQGAIVGIIAGGVVSGFRWAIATGLTFVRAGYQHFSWPRLGLVVMVSALTVWLLSRLLTREPGISGSGIPQVEGQLQGELDYSWWSVLWRKFVGGILAIAPGLFLGREGPSIQLGAAVGQGFAEIGHAPARRRRIMIASGAAAGLSAAFNAPIAGTLFVLEEVYHNFSPVIWLSGLTSALTANFVSAYIFGQTPVLHLIYAHSLPLNLYWHLLVLGVILGLMGRLYQSVLLAMPKAYQQLHLPQRFWGIVPFLLMIPLGFWRPALLGGGNAIIVSFNAAIPSIAVLAGMLIIRFVFSMVAYGSGLPGGIFLPILSLGAIIGALYGQIMVAWHWLPQTYVINLIIFSMAAYFAAIGKAPFTAILLVTEMVGSLRHLMPMAVLSLVAYAIVDVLRGAPIYESLLKRLLPAAPDDGPMQQVDLTVFAGTKLAESLVGAVSWPAQTLLIRIQRGEQMLVPNGQTKIQAGDLLRFQTRPNQVRQLRQLVNRPAEDGQDGPRV</sequence>
<evidence type="ECO:0000256" key="4">
    <source>
        <dbReference type="ARBA" id="ARBA00022989"/>
    </source>
</evidence>
<feature type="transmembrane region" description="Helical" evidence="8">
    <location>
        <begin position="220"/>
        <end position="238"/>
    </location>
</feature>
<feature type="transmembrane region" description="Helical" evidence="8">
    <location>
        <begin position="350"/>
        <end position="367"/>
    </location>
</feature>
<protein>
    <submittedName>
        <fullName evidence="10">Chloride channel protein</fullName>
    </submittedName>
</protein>
<dbReference type="PROSITE" id="PS51202">
    <property type="entry name" value="RCK_C"/>
    <property type="match status" value="1"/>
</dbReference>
<keyword evidence="7" id="KW-0868">Chloride</keyword>
<dbReference type="STRING" id="1423727.FC34_GL000081"/>
<comment type="caution">
    <text evidence="10">The sequence shown here is derived from an EMBL/GenBank/DDBJ whole genome shotgun (WGS) entry which is preliminary data.</text>
</comment>
<dbReference type="PATRIC" id="fig|1423727.3.peg.82"/>
<dbReference type="SUPFAM" id="SSF116726">
    <property type="entry name" value="TrkA C-terminal domain-like"/>
    <property type="match status" value="1"/>
</dbReference>
<dbReference type="GO" id="GO:0006813">
    <property type="term" value="P:potassium ion transport"/>
    <property type="evidence" value="ECO:0007669"/>
    <property type="project" value="InterPro"/>
</dbReference>
<evidence type="ECO:0000313" key="10">
    <source>
        <dbReference type="EMBL" id="KRM72379.1"/>
    </source>
</evidence>
<feature type="transmembrane region" description="Helical" evidence="8">
    <location>
        <begin position="258"/>
        <end position="277"/>
    </location>
</feature>
<dbReference type="Pfam" id="PF02080">
    <property type="entry name" value="TrkA_C"/>
    <property type="match status" value="1"/>
</dbReference>
<evidence type="ECO:0000259" key="9">
    <source>
        <dbReference type="PROSITE" id="PS51202"/>
    </source>
</evidence>
<feature type="transmembrane region" description="Helical" evidence="8">
    <location>
        <begin position="320"/>
        <end position="343"/>
    </location>
</feature>
<evidence type="ECO:0000313" key="11">
    <source>
        <dbReference type="Proteomes" id="UP000051672"/>
    </source>
</evidence>
<dbReference type="Pfam" id="PF00654">
    <property type="entry name" value="Voltage_CLC"/>
    <property type="match status" value="1"/>
</dbReference>
<evidence type="ECO:0000256" key="6">
    <source>
        <dbReference type="ARBA" id="ARBA00023136"/>
    </source>
</evidence>
<dbReference type="GO" id="GO:0005247">
    <property type="term" value="F:voltage-gated chloride channel activity"/>
    <property type="evidence" value="ECO:0007669"/>
    <property type="project" value="TreeGrafter"/>
</dbReference>
<accession>A0A0R2B7E1</accession>
<dbReference type="GO" id="GO:0008324">
    <property type="term" value="F:monoatomic cation transmembrane transporter activity"/>
    <property type="evidence" value="ECO:0007669"/>
    <property type="project" value="InterPro"/>
</dbReference>
<evidence type="ECO:0000256" key="5">
    <source>
        <dbReference type="ARBA" id="ARBA00023065"/>
    </source>
</evidence>
<dbReference type="CDD" id="cd01031">
    <property type="entry name" value="EriC"/>
    <property type="match status" value="1"/>
</dbReference>
<organism evidence="10 11">
    <name type="scientific">Lacticaseibacillus brantae DSM 23927</name>
    <dbReference type="NCBI Taxonomy" id="1423727"/>
    <lineage>
        <taxon>Bacteria</taxon>
        <taxon>Bacillati</taxon>
        <taxon>Bacillota</taxon>
        <taxon>Bacilli</taxon>
        <taxon>Lactobacillales</taxon>
        <taxon>Lactobacillaceae</taxon>
        <taxon>Lacticaseibacillus</taxon>
    </lineage>
</organism>
<keyword evidence="6 8" id="KW-0472">Membrane</keyword>
<feature type="domain" description="RCK C-terminal" evidence="9">
    <location>
        <begin position="415"/>
        <end position="498"/>
    </location>
</feature>
<feature type="transmembrane region" description="Helical" evidence="8">
    <location>
        <begin position="284"/>
        <end position="308"/>
    </location>
</feature>
<evidence type="ECO:0000256" key="2">
    <source>
        <dbReference type="ARBA" id="ARBA00022448"/>
    </source>
</evidence>
<gene>
    <name evidence="10" type="ORF">FC34_GL000081</name>
</gene>
<feature type="transmembrane region" description="Helical" evidence="8">
    <location>
        <begin position="147"/>
        <end position="172"/>
    </location>
</feature>
<keyword evidence="4 8" id="KW-1133">Transmembrane helix</keyword>
<keyword evidence="11" id="KW-1185">Reference proteome</keyword>
<feature type="transmembrane region" description="Helical" evidence="8">
    <location>
        <begin position="12"/>
        <end position="32"/>
    </location>
</feature>
<keyword evidence="5" id="KW-0406">Ion transport</keyword>
<evidence type="ECO:0000256" key="8">
    <source>
        <dbReference type="SAM" id="Phobius"/>
    </source>
</evidence>
<dbReference type="Proteomes" id="UP000051672">
    <property type="component" value="Unassembled WGS sequence"/>
</dbReference>
<dbReference type="OrthoDB" id="9812438at2"/>